<name>A0A401PTF2_SCYTO</name>
<dbReference type="InterPro" id="IPR037684">
    <property type="entry name" value="GBP_C"/>
</dbReference>
<evidence type="ECO:0000256" key="7">
    <source>
        <dbReference type="SAM" id="Coils"/>
    </source>
</evidence>
<keyword evidence="10" id="KW-1185">Reference proteome</keyword>
<dbReference type="InterPro" id="IPR027417">
    <property type="entry name" value="P-loop_NTPase"/>
</dbReference>
<dbReference type="FunFam" id="1.20.1000.10:FF:000001">
    <property type="entry name" value="Guanylate binding protein 1"/>
    <property type="match status" value="1"/>
</dbReference>
<keyword evidence="1" id="KW-0399">Innate immunity</keyword>
<evidence type="ECO:0000259" key="8">
    <source>
        <dbReference type="PROSITE" id="PS51715"/>
    </source>
</evidence>
<protein>
    <recommendedName>
        <fullName evidence="8">GB1/RHD3-type G domain-containing protein</fullName>
    </recommendedName>
</protein>
<dbReference type="InterPro" id="IPR003191">
    <property type="entry name" value="Guanylate-bd/ATL_C"/>
</dbReference>
<keyword evidence="7" id="KW-0175">Coiled coil</keyword>
<keyword evidence="4" id="KW-0391">Immunity</keyword>
<proteinExistence type="inferred from homology"/>
<evidence type="ECO:0000256" key="4">
    <source>
        <dbReference type="ARBA" id="ARBA00022859"/>
    </source>
</evidence>
<evidence type="ECO:0000313" key="9">
    <source>
        <dbReference type="EMBL" id="GCB76426.1"/>
    </source>
</evidence>
<dbReference type="EMBL" id="BFAA01013957">
    <property type="protein sequence ID" value="GCB76426.1"/>
    <property type="molecule type" value="Genomic_DNA"/>
</dbReference>
<dbReference type="Pfam" id="PF02263">
    <property type="entry name" value="GBP"/>
    <property type="match status" value="1"/>
</dbReference>
<accession>A0A401PTF2</accession>
<dbReference type="Gene3D" id="1.20.1000.10">
    <property type="entry name" value="Guanylate-binding protein, C-terminal domain"/>
    <property type="match status" value="1"/>
</dbReference>
<dbReference type="SUPFAM" id="SSF52540">
    <property type="entry name" value="P-loop containing nucleoside triphosphate hydrolases"/>
    <property type="match status" value="1"/>
</dbReference>
<feature type="non-terminal residue" evidence="9">
    <location>
        <position position="1"/>
    </location>
</feature>
<dbReference type="Gene3D" id="3.40.50.300">
    <property type="entry name" value="P-loop containing nucleotide triphosphate hydrolases"/>
    <property type="match status" value="1"/>
</dbReference>
<dbReference type="OrthoDB" id="2135133at2759"/>
<dbReference type="AlphaFoldDB" id="A0A401PTF2"/>
<dbReference type="InterPro" id="IPR015894">
    <property type="entry name" value="Guanylate-bd_N"/>
</dbReference>
<feature type="domain" description="GB1/RHD3-type G" evidence="8">
    <location>
        <begin position="52"/>
        <end position="226"/>
    </location>
</feature>
<keyword evidence="2" id="KW-0547">Nucleotide-binding</keyword>
<dbReference type="InterPro" id="IPR030386">
    <property type="entry name" value="G_GB1_RHD3_dom"/>
</dbReference>
<feature type="coiled-coil region" evidence="7">
    <location>
        <begin position="450"/>
        <end position="567"/>
    </location>
</feature>
<comment type="similarity">
    <text evidence="6">Belongs to the TRAFAC class dynamin-like GTPase superfamily. GB1/RHD3 GTPase family.</text>
</comment>
<dbReference type="PROSITE" id="PS51715">
    <property type="entry name" value="G_GB1_RHD3"/>
    <property type="match status" value="1"/>
</dbReference>
<evidence type="ECO:0000256" key="2">
    <source>
        <dbReference type="ARBA" id="ARBA00022741"/>
    </source>
</evidence>
<dbReference type="Proteomes" id="UP000288216">
    <property type="component" value="Unassembled WGS sequence"/>
</dbReference>
<evidence type="ECO:0000256" key="6">
    <source>
        <dbReference type="PROSITE-ProRule" id="PRU01052"/>
    </source>
</evidence>
<dbReference type="CDD" id="cd01851">
    <property type="entry name" value="GBP"/>
    <property type="match status" value="1"/>
</dbReference>
<sequence>LCLSRIVFWHFGLDNRGNPTSFMSAPLCFIENGVDGSFSVCPEALDYLASHNEPVVVVSIVGLYRTGKSYLMNWLAGKVQGFSLGSTVQSHTKGIWMWCLPHPLKSNHSLVLLDTEGLGDVSKGDQKNDSWIFALAVLLSSSLVYNSMGTIDQYALEKLYFVTELTELIKVKASADFHEDDEIEYLKIFPTFVWCVRDFSLELKIEGQAVNQDGYLEHALLLKKVSRDLHTVEHVPEQMLDQSFVQECQRFCKYIHETSQPKCLQGGHIITGRMLAMLASSYVSAIATGAVPCLDDAVTSMARMENAVAVRLASDHYRQQMEQQVVNMPMETRELSDIHGNCEKEALGVFMQRSFKDQHQEYQKQVVSDLAHQYLAVCQKNQQLSVEKCQVLLQSLSTEMHRKLQEGVYTLPGGYRLYVADRNAMVSEYHATPGKGTQAEVVLADFLKRKQIEANTILQAEKKLSEAEKLLASEADKATLMEQVNKAREEELFQLKQLREDERRTNEENLRQMRMKIVEEREEMLKEQEQALESLMAEQKAVLEKGFQEKAELMEEQIQQLKHQEQQTWAGGLVDIIDFMGILRSIFNAARAFATSFIGEPD</sequence>
<dbReference type="GO" id="GO:0005525">
    <property type="term" value="F:GTP binding"/>
    <property type="evidence" value="ECO:0007669"/>
    <property type="project" value="UniProtKB-KW"/>
</dbReference>
<dbReference type="InterPro" id="IPR036543">
    <property type="entry name" value="Guanylate-bd_C_sf"/>
</dbReference>
<dbReference type="OMA" id="MARMENA"/>
<dbReference type="STRING" id="75743.A0A401PTF2"/>
<organism evidence="9 10">
    <name type="scientific">Scyliorhinus torazame</name>
    <name type="common">Cloudy catshark</name>
    <name type="synonym">Catulus torazame</name>
    <dbReference type="NCBI Taxonomy" id="75743"/>
    <lineage>
        <taxon>Eukaryota</taxon>
        <taxon>Metazoa</taxon>
        <taxon>Chordata</taxon>
        <taxon>Craniata</taxon>
        <taxon>Vertebrata</taxon>
        <taxon>Chondrichthyes</taxon>
        <taxon>Elasmobranchii</taxon>
        <taxon>Galeomorphii</taxon>
        <taxon>Galeoidea</taxon>
        <taxon>Carcharhiniformes</taxon>
        <taxon>Scyliorhinidae</taxon>
        <taxon>Scyliorhinus</taxon>
    </lineage>
</organism>
<comment type="caution">
    <text evidence="9">The sequence shown here is derived from an EMBL/GenBank/DDBJ whole genome shotgun (WGS) entry which is preliminary data.</text>
</comment>
<keyword evidence="5" id="KW-0342">GTP-binding</keyword>
<reference evidence="9 10" key="1">
    <citation type="journal article" date="2018" name="Nat. Ecol. Evol.">
        <title>Shark genomes provide insights into elasmobranch evolution and the origin of vertebrates.</title>
        <authorList>
            <person name="Hara Y"/>
            <person name="Yamaguchi K"/>
            <person name="Onimaru K"/>
            <person name="Kadota M"/>
            <person name="Koyanagi M"/>
            <person name="Keeley SD"/>
            <person name="Tatsumi K"/>
            <person name="Tanaka K"/>
            <person name="Motone F"/>
            <person name="Kageyama Y"/>
            <person name="Nozu R"/>
            <person name="Adachi N"/>
            <person name="Nishimura O"/>
            <person name="Nakagawa R"/>
            <person name="Tanegashima C"/>
            <person name="Kiyatake I"/>
            <person name="Matsumoto R"/>
            <person name="Murakumo K"/>
            <person name="Nishida K"/>
            <person name="Terakita A"/>
            <person name="Kuratani S"/>
            <person name="Sato K"/>
            <person name="Hyodo S Kuraku.S."/>
        </authorList>
    </citation>
    <scope>NUCLEOTIDE SEQUENCE [LARGE SCALE GENOMIC DNA]</scope>
</reference>
<dbReference type="PANTHER" id="PTHR10751">
    <property type="entry name" value="GUANYLATE BINDING PROTEIN"/>
    <property type="match status" value="1"/>
</dbReference>
<evidence type="ECO:0000256" key="1">
    <source>
        <dbReference type="ARBA" id="ARBA00022588"/>
    </source>
</evidence>
<keyword evidence="3" id="KW-0378">Hydrolase</keyword>
<evidence type="ECO:0000256" key="5">
    <source>
        <dbReference type="ARBA" id="ARBA00023134"/>
    </source>
</evidence>
<dbReference type="SUPFAM" id="SSF48340">
    <property type="entry name" value="Interferon-induced guanylate-binding protein 1 (GBP1), C-terminal domain"/>
    <property type="match status" value="1"/>
</dbReference>
<dbReference type="GO" id="GO:0003924">
    <property type="term" value="F:GTPase activity"/>
    <property type="evidence" value="ECO:0007669"/>
    <property type="project" value="InterPro"/>
</dbReference>
<dbReference type="GO" id="GO:0045087">
    <property type="term" value="P:innate immune response"/>
    <property type="evidence" value="ECO:0007669"/>
    <property type="project" value="UniProtKB-KW"/>
</dbReference>
<evidence type="ECO:0000313" key="10">
    <source>
        <dbReference type="Proteomes" id="UP000288216"/>
    </source>
</evidence>
<evidence type="ECO:0000256" key="3">
    <source>
        <dbReference type="ARBA" id="ARBA00022801"/>
    </source>
</evidence>
<gene>
    <name evidence="9" type="ORF">scyTo_0019141</name>
</gene>
<dbReference type="CDD" id="cd16269">
    <property type="entry name" value="GBP_C"/>
    <property type="match status" value="1"/>
</dbReference>
<dbReference type="Pfam" id="PF02841">
    <property type="entry name" value="GBP_C"/>
    <property type="match status" value="1"/>
</dbReference>